<dbReference type="EnsemblMetazoa" id="Aqu2.1.24417_001">
    <property type="protein sequence ID" value="Aqu2.1.24417_001"/>
    <property type="gene ID" value="Aqu2.1.24417"/>
</dbReference>
<evidence type="ECO:0008006" key="2">
    <source>
        <dbReference type="Google" id="ProtNLM"/>
    </source>
</evidence>
<name>A0A1X7U8Y9_AMPQE</name>
<reference evidence="1" key="1">
    <citation type="submission" date="2017-05" db="UniProtKB">
        <authorList>
            <consortium name="EnsemblMetazoa"/>
        </authorList>
    </citation>
    <scope>IDENTIFICATION</scope>
</reference>
<organism evidence="1">
    <name type="scientific">Amphimedon queenslandica</name>
    <name type="common">Sponge</name>
    <dbReference type="NCBI Taxonomy" id="400682"/>
    <lineage>
        <taxon>Eukaryota</taxon>
        <taxon>Metazoa</taxon>
        <taxon>Porifera</taxon>
        <taxon>Demospongiae</taxon>
        <taxon>Heteroscleromorpha</taxon>
        <taxon>Haplosclerida</taxon>
        <taxon>Niphatidae</taxon>
        <taxon>Amphimedon</taxon>
    </lineage>
</organism>
<sequence length="102" mass="11750">MTYSNQTNGLVVRMFFVGDNLQLPPVYGQPVFDKVTASTLKHRLGSMVAVNIWRDTVTFDELTINKRQKTDQKFSEKLDKVRRASGRAYSCYTFQKCIFKAC</sequence>
<protein>
    <recommendedName>
        <fullName evidence="2">ATP-dependent DNA helicase</fullName>
    </recommendedName>
</protein>
<evidence type="ECO:0000313" key="1">
    <source>
        <dbReference type="EnsemblMetazoa" id="Aqu2.1.24417_001"/>
    </source>
</evidence>
<dbReference type="AlphaFoldDB" id="A0A1X7U8Y9"/>
<dbReference type="InParanoid" id="A0A1X7U8Y9"/>
<accession>A0A1X7U8Y9</accession>
<proteinExistence type="predicted"/>